<keyword evidence="1" id="KW-0378">Hydrolase</keyword>
<organism evidence="1 2">
    <name type="scientific">Streptacidiphilus monticola</name>
    <dbReference type="NCBI Taxonomy" id="2161674"/>
    <lineage>
        <taxon>Bacteria</taxon>
        <taxon>Bacillati</taxon>
        <taxon>Actinomycetota</taxon>
        <taxon>Actinomycetes</taxon>
        <taxon>Kitasatosporales</taxon>
        <taxon>Streptomycetaceae</taxon>
        <taxon>Streptacidiphilus</taxon>
    </lineage>
</organism>
<name>A0ABW1G786_9ACTN</name>
<dbReference type="InterPro" id="IPR042226">
    <property type="entry name" value="eFR1_2_sf"/>
</dbReference>
<dbReference type="GO" id="GO:0016787">
    <property type="term" value="F:hydrolase activity"/>
    <property type="evidence" value="ECO:0007669"/>
    <property type="project" value="UniProtKB-KW"/>
</dbReference>
<dbReference type="Pfam" id="PF18844">
    <property type="entry name" value="baeRF_family2"/>
    <property type="match status" value="1"/>
</dbReference>
<dbReference type="InterPro" id="IPR040701">
    <property type="entry name" value="Bact_RF_family2"/>
</dbReference>
<dbReference type="RefSeq" id="WP_380588107.1">
    <property type="nucleotide sequence ID" value="NZ_JBHSQJ010000123.1"/>
</dbReference>
<evidence type="ECO:0000313" key="2">
    <source>
        <dbReference type="Proteomes" id="UP001596174"/>
    </source>
</evidence>
<dbReference type="Gene3D" id="3.30.420.60">
    <property type="entry name" value="eRF1 domain 2"/>
    <property type="match status" value="1"/>
</dbReference>
<dbReference type="EMBL" id="JBHSQJ010000123">
    <property type="protein sequence ID" value="MFC5910610.1"/>
    <property type="molecule type" value="Genomic_DNA"/>
</dbReference>
<protein>
    <submittedName>
        <fullName evidence="1">Vms1/Ankzf1 family peptidyl-tRNA hydrolase</fullName>
    </submittedName>
</protein>
<proteinExistence type="predicted"/>
<comment type="caution">
    <text evidence="1">The sequence shown here is derived from an EMBL/GenBank/DDBJ whole genome shotgun (WGS) entry which is preliminary data.</text>
</comment>
<reference evidence="2" key="1">
    <citation type="journal article" date="2019" name="Int. J. Syst. Evol. Microbiol.">
        <title>The Global Catalogue of Microorganisms (GCM) 10K type strain sequencing project: providing services to taxonomists for standard genome sequencing and annotation.</title>
        <authorList>
            <consortium name="The Broad Institute Genomics Platform"/>
            <consortium name="The Broad Institute Genome Sequencing Center for Infectious Disease"/>
            <person name="Wu L."/>
            <person name="Ma J."/>
        </authorList>
    </citation>
    <scope>NUCLEOTIDE SEQUENCE [LARGE SCALE GENOMIC DNA]</scope>
    <source>
        <strain evidence="2">JCM 4816</strain>
    </source>
</reference>
<dbReference type="Proteomes" id="UP001596174">
    <property type="component" value="Unassembled WGS sequence"/>
</dbReference>
<keyword evidence="2" id="KW-1185">Reference proteome</keyword>
<evidence type="ECO:0000313" key="1">
    <source>
        <dbReference type="EMBL" id="MFC5910610.1"/>
    </source>
</evidence>
<accession>A0ABW1G786</accession>
<gene>
    <name evidence="1" type="ORF">ACFP3V_25765</name>
</gene>
<sequence length="355" mass="37745">MHLSWTRELYRHGGPVASVYVDTERAAPQAAHAIELRARAVSERLSEAGADPATIRVLVEQVGSDRGMPAPQGQALFAAGGELLARHELSAAPDRDLVCFGPLPHVLPLLRDRQCFVPYLLVRTDRVGADLEVHTSAVGAGEHREVHGDGEDIRKLPVGDWAQDRYQRRAENTWDRNARGVAAEAAALAAEHRVAVLVLAGDVRARTLVKEHLPSPWPQRLVELTSTAEAADRARSAAAVRALEQAAEVQRRLQAGLVDGRAVEGLLPVVSALRNGEVDTLVLAEAGEALSAQLRFGRSLGELALPEEQLGGMTEQAPGADALPFAAALSAARLAFAPPGSFAAGQGVAALLRRS</sequence>